<evidence type="ECO:0000256" key="4">
    <source>
        <dbReference type="ARBA" id="ARBA00023180"/>
    </source>
</evidence>
<sequence>MVNHRGLLSSNATNGIGDGNQYTYLTGLSETKSAASFCSATLIAPTWLLTLAECVNASKWAAIGSNCALGDEGTERIEVVRRVLHPNYTRSSGYQQLAMLELTTASKYVPASVSWNDNLPDNPTLWVRGFDSSTDDKALVESTAKLWSYDECGKFYYDHQEYGRTLNESMQCLRDSQCQQERGSAVMVDVNALPQQVQPLQLTTHQPPPSQHQAQLLARIHYPLQLDLHRPTQTNPCLLAPPLNLLALPKLVLPRQDLHLPVPSPLLPLLDLRQPTQTNRDPPAQHLNLLSYPYKAYTHRLHHDSIGYGSCVDQPQSTSTHWLHTQSYRPNPYWPYSNWPNPYWTYSNGSCTYWSKPDWTYPIKDYPIRAYTYGAYTYWSESYWANTYRLHHDSIGYGSCVDQPQSTSTHWLHTQSYRPNPYWPYSNWPNPYWTYSNGSCTYWSKPDWTYPIKDYPIRAYTYGAYTYWSESYWANTYRLHHDSIGYGSCVDQPQSTSTHWLHTQSYRPNPYWPYSNWPNPYWTYSNGSCTYWSKPDWTYPIKDYPIRAYTYGAYTYWSESYWANTYRLHHDSIGYGSCVDQPQSTSTHWLHTQSYRPNPYWPYSNWPNPYWTYSNGSCTYWSKPDWTYPIKDYPIRAYTYGAYTYWSESYWANTYRLHHDSIGYRTCADQTQPAGTRRLYTPALEHGDTVVHKPHSY</sequence>
<dbReference type="InterPro" id="IPR001254">
    <property type="entry name" value="Trypsin_dom"/>
</dbReference>
<dbReference type="RefSeq" id="XP_009838235.1">
    <property type="nucleotide sequence ID" value="XM_009839933.1"/>
</dbReference>
<keyword evidence="4" id="KW-0325">Glycoprotein</keyword>
<dbReference type="PROSITE" id="PS50240">
    <property type="entry name" value="TRYPSIN_DOM"/>
    <property type="match status" value="1"/>
</dbReference>
<dbReference type="InterPro" id="IPR043504">
    <property type="entry name" value="Peptidase_S1_PA_chymotrypsin"/>
</dbReference>
<keyword evidence="3" id="KW-1015">Disulfide bond</keyword>
<dbReference type="STRING" id="112090.W4FXE4"/>
<organism evidence="6">
    <name type="scientific">Aphanomyces astaci</name>
    <name type="common">Crayfish plague agent</name>
    <dbReference type="NCBI Taxonomy" id="112090"/>
    <lineage>
        <taxon>Eukaryota</taxon>
        <taxon>Sar</taxon>
        <taxon>Stramenopiles</taxon>
        <taxon>Oomycota</taxon>
        <taxon>Saprolegniomycetes</taxon>
        <taxon>Saprolegniales</taxon>
        <taxon>Verrucalvaceae</taxon>
        <taxon>Aphanomyces</taxon>
    </lineage>
</organism>
<dbReference type="Gene3D" id="2.40.10.10">
    <property type="entry name" value="Trypsin-like serine proteases"/>
    <property type="match status" value="1"/>
</dbReference>
<feature type="domain" description="Peptidase S1" evidence="5">
    <location>
        <begin position="12"/>
        <end position="328"/>
    </location>
</feature>
<evidence type="ECO:0000259" key="5">
    <source>
        <dbReference type="PROSITE" id="PS50240"/>
    </source>
</evidence>
<proteinExistence type="predicted"/>
<dbReference type="InterPro" id="IPR050430">
    <property type="entry name" value="Peptidase_S1"/>
</dbReference>
<reference evidence="6" key="1">
    <citation type="submission" date="2013-12" db="EMBL/GenBank/DDBJ databases">
        <title>The Genome Sequence of Aphanomyces astaci APO3.</title>
        <authorList>
            <consortium name="The Broad Institute Genomics Platform"/>
            <person name="Russ C."/>
            <person name="Tyler B."/>
            <person name="van West P."/>
            <person name="Dieguez-Uribeondo J."/>
            <person name="Young S.K."/>
            <person name="Zeng Q."/>
            <person name="Gargeya S."/>
            <person name="Fitzgerald M."/>
            <person name="Abouelleil A."/>
            <person name="Alvarado L."/>
            <person name="Chapman S.B."/>
            <person name="Gainer-Dewar J."/>
            <person name="Goldberg J."/>
            <person name="Griggs A."/>
            <person name="Gujja S."/>
            <person name="Hansen M."/>
            <person name="Howarth C."/>
            <person name="Imamovic A."/>
            <person name="Ireland A."/>
            <person name="Larimer J."/>
            <person name="McCowan C."/>
            <person name="Murphy C."/>
            <person name="Pearson M."/>
            <person name="Poon T.W."/>
            <person name="Priest M."/>
            <person name="Roberts A."/>
            <person name="Saif S."/>
            <person name="Shea T."/>
            <person name="Sykes S."/>
            <person name="Wortman J."/>
            <person name="Nusbaum C."/>
            <person name="Birren B."/>
        </authorList>
    </citation>
    <scope>NUCLEOTIDE SEQUENCE [LARGE SCALE GENOMIC DNA]</scope>
    <source>
        <strain evidence="6">APO3</strain>
    </source>
</reference>
<evidence type="ECO:0000256" key="3">
    <source>
        <dbReference type="ARBA" id="ARBA00023157"/>
    </source>
</evidence>
<dbReference type="Pfam" id="PF00089">
    <property type="entry name" value="Trypsin"/>
    <property type="match status" value="1"/>
</dbReference>
<accession>W4FXE4</accession>
<gene>
    <name evidence="6" type="ORF">H257_12643</name>
</gene>
<evidence type="ECO:0000313" key="6">
    <source>
        <dbReference type="EMBL" id="ETV72167.1"/>
    </source>
</evidence>
<dbReference type="PANTHER" id="PTHR24276">
    <property type="entry name" value="POLYSERASE-RELATED"/>
    <property type="match status" value="1"/>
</dbReference>
<dbReference type="PANTHER" id="PTHR24276:SF98">
    <property type="entry name" value="FI18310P1-RELATED"/>
    <property type="match status" value="1"/>
</dbReference>
<dbReference type="GO" id="GO:0006508">
    <property type="term" value="P:proteolysis"/>
    <property type="evidence" value="ECO:0007669"/>
    <property type="project" value="InterPro"/>
</dbReference>
<evidence type="ECO:0000256" key="1">
    <source>
        <dbReference type="ARBA" id="ARBA00022729"/>
    </source>
</evidence>
<keyword evidence="2" id="KW-0843">Virulence</keyword>
<name>W4FXE4_APHAT</name>
<dbReference type="VEuPathDB" id="FungiDB:H257_12643"/>
<keyword evidence="1" id="KW-0732">Signal</keyword>
<dbReference type="GO" id="GO:0004252">
    <property type="term" value="F:serine-type endopeptidase activity"/>
    <property type="evidence" value="ECO:0007669"/>
    <property type="project" value="InterPro"/>
</dbReference>
<dbReference type="SMART" id="SM00020">
    <property type="entry name" value="Tryp_SPc"/>
    <property type="match status" value="1"/>
</dbReference>
<dbReference type="EMBL" id="KI913155">
    <property type="protein sequence ID" value="ETV72167.1"/>
    <property type="molecule type" value="Genomic_DNA"/>
</dbReference>
<dbReference type="OrthoDB" id="92105at2759"/>
<dbReference type="SUPFAM" id="SSF50494">
    <property type="entry name" value="Trypsin-like serine proteases"/>
    <property type="match status" value="1"/>
</dbReference>
<evidence type="ECO:0000256" key="2">
    <source>
        <dbReference type="ARBA" id="ARBA00023026"/>
    </source>
</evidence>
<protein>
    <recommendedName>
        <fullName evidence="5">Peptidase S1 domain-containing protein</fullName>
    </recommendedName>
</protein>
<dbReference type="InterPro" id="IPR009003">
    <property type="entry name" value="Peptidase_S1_PA"/>
</dbReference>
<dbReference type="AlphaFoldDB" id="W4FXE4"/>
<dbReference type="GeneID" id="20814639"/>